<dbReference type="GO" id="GO:0016787">
    <property type="term" value="F:hydrolase activity"/>
    <property type="evidence" value="ECO:0007669"/>
    <property type="project" value="InterPro"/>
</dbReference>
<evidence type="ECO:0000313" key="3">
    <source>
        <dbReference type="EMBL" id="KAF4961702.1"/>
    </source>
</evidence>
<evidence type="ECO:0000313" key="4">
    <source>
        <dbReference type="Proteomes" id="UP000604273"/>
    </source>
</evidence>
<feature type="domain" description="Calcineurin-like phosphoesterase" evidence="2">
    <location>
        <begin position="34"/>
        <end position="242"/>
    </location>
</feature>
<accession>A0A8H4TPM1</accession>
<name>A0A8H4TPM1_9HYPO</name>
<dbReference type="InterPro" id="IPR029052">
    <property type="entry name" value="Metallo-depent_PP-like"/>
</dbReference>
<comment type="caution">
    <text evidence="3">The sequence shown here is derived from an EMBL/GenBank/DDBJ whole genome shotgun (WGS) entry which is preliminary data.</text>
</comment>
<evidence type="ECO:0000256" key="1">
    <source>
        <dbReference type="SAM" id="MobiDB-lite"/>
    </source>
</evidence>
<dbReference type="Proteomes" id="UP000604273">
    <property type="component" value="Unassembled WGS sequence"/>
</dbReference>
<keyword evidence="4" id="KW-1185">Reference proteome</keyword>
<protein>
    <recommendedName>
        <fullName evidence="2">Calcineurin-like phosphoesterase domain-containing protein</fullName>
    </recommendedName>
</protein>
<organism evidence="3 4">
    <name type="scientific">Fusarium gaditjirri</name>
    <dbReference type="NCBI Taxonomy" id="282569"/>
    <lineage>
        <taxon>Eukaryota</taxon>
        <taxon>Fungi</taxon>
        <taxon>Dikarya</taxon>
        <taxon>Ascomycota</taxon>
        <taxon>Pezizomycotina</taxon>
        <taxon>Sordariomycetes</taxon>
        <taxon>Hypocreomycetidae</taxon>
        <taxon>Hypocreales</taxon>
        <taxon>Nectriaceae</taxon>
        <taxon>Fusarium</taxon>
        <taxon>Fusarium nisikadoi species complex</taxon>
    </lineage>
</organism>
<dbReference type="InterPro" id="IPR051693">
    <property type="entry name" value="UPF0046_metallophosphoest"/>
</dbReference>
<reference evidence="3" key="1">
    <citation type="journal article" date="2020" name="BMC Genomics">
        <title>Correction to: Identification and distribution of gene clusters required for synthesis of sphingolipid metabolism inhibitors in diverse species of the filamentous fungus Fusarium.</title>
        <authorList>
            <person name="Kim H.S."/>
            <person name="Lohmar J.M."/>
            <person name="Busman M."/>
            <person name="Brown D.W."/>
            <person name="Naumann T.A."/>
            <person name="Divon H.H."/>
            <person name="Lysoe E."/>
            <person name="Uhlig S."/>
            <person name="Proctor R.H."/>
        </authorList>
    </citation>
    <scope>NUCLEOTIDE SEQUENCE</scope>
    <source>
        <strain evidence="3">NRRL 45417</strain>
    </source>
</reference>
<reference evidence="3" key="2">
    <citation type="submission" date="2020-05" db="EMBL/GenBank/DDBJ databases">
        <authorList>
            <person name="Kim H.-S."/>
            <person name="Proctor R.H."/>
            <person name="Brown D.W."/>
        </authorList>
    </citation>
    <scope>NUCLEOTIDE SEQUENCE</scope>
    <source>
        <strain evidence="3">NRRL 45417</strain>
    </source>
</reference>
<dbReference type="AlphaFoldDB" id="A0A8H4TPM1"/>
<dbReference type="Pfam" id="PF00149">
    <property type="entry name" value="Metallophos"/>
    <property type="match status" value="1"/>
</dbReference>
<proteinExistence type="predicted"/>
<dbReference type="EMBL" id="JABFAI010000001">
    <property type="protein sequence ID" value="KAF4961702.1"/>
    <property type="molecule type" value="Genomic_DNA"/>
</dbReference>
<dbReference type="SUPFAM" id="SSF56300">
    <property type="entry name" value="Metallo-dependent phosphatases"/>
    <property type="match status" value="1"/>
</dbReference>
<dbReference type="CDD" id="cd07379">
    <property type="entry name" value="MPP_239FB"/>
    <property type="match status" value="1"/>
</dbReference>
<dbReference type="Gene3D" id="3.60.21.10">
    <property type="match status" value="1"/>
</dbReference>
<evidence type="ECO:0000259" key="2">
    <source>
        <dbReference type="Pfam" id="PF00149"/>
    </source>
</evidence>
<dbReference type="InterPro" id="IPR004843">
    <property type="entry name" value="Calcineurin-like_PHP"/>
</dbReference>
<dbReference type="PANTHER" id="PTHR12905">
    <property type="entry name" value="METALLOPHOSPHOESTERASE"/>
    <property type="match status" value="1"/>
</dbReference>
<feature type="region of interest" description="Disordered" evidence="1">
    <location>
        <begin position="352"/>
        <end position="387"/>
    </location>
</feature>
<feature type="compositionally biased region" description="Polar residues" evidence="1">
    <location>
        <begin position="353"/>
        <end position="365"/>
    </location>
</feature>
<sequence>MRFAIFTFQNPLLSRNLTTLPMQVLEMCYLIKTRVLILSDTHGLRFEEDKKPFAPVDLVIHCGDLTEDSKLEGFRETIQLLKEFDAPTKIVIAGNHDFSLDDGVFKNKIAEASRVAQEDLEKSIKDEYGDYGEAKRLLVEGDHGIIFLNEGMHEIRLQNGALMKVYASPYTPATAGSMDWGFQYHGAHEFAIPKGIDIVVTHGPPHGIMDVTPERQRIGCPQLFFAIAKAQPRIHCFGHVHSSWGAKIVTWRPQISERPSHFSDIDNAKSRVIENLSRLQRTKWESPEDIKARQDRLERYRSQRCCITSYCQGDEEQLTSGETLFVNAALMGNKGLTQYPWLVDIELEGYQRDGNSSDGSSTQDPVTMPESGHKTQKRKAGVSLNIGEMSKKARLDLNDGSKNFLS</sequence>
<dbReference type="OrthoDB" id="630188at2759"/>
<gene>
    <name evidence="3" type="ORF">FGADI_65</name>
</gene>
<dbReference type="PANTHER" id="PTHR12905:SF0">
    <property type="entry name" value="CALCINEURIN-LIKE PHOSPHOESTERASE DOMAIN-CONTAINING PROTEIN"/>
    <property type="match status" value="1"/>
</dbReference>